<dbReference type="GO" id="GO:0016740">
    <property type="term" value="F:transferase activity"/>
    <property type="evidence" value="ECO:0007669"/>
    <property type="project" value="UniProtKB-KW"/>
</dbReference>
<accession>A0ABY4YVD5</accession>
<dbReference type="Proteomes" id="UP001056455">
    <property type="component" value="Chromosome"/>
</dbReference>
<dbReference type="RefSeq" id="WP_252593976.1">
    <property type="nucleotide sequence ID" value="NZ_CP099489.1"/>
</dbReference>
<dbReference type="InterPro" id="IPR003673">
    <property type="entry name" value="CoA-Trfase_fam_III"/>
</dbReference>
<dbReference type="EMBL" id="CP099489">
    <property type="protein sequence ID" value="USQ80601.1"/>
    <property type="molecule type" value="Genomic_DNA"/>
</dbReference>
<sequence length="282" mass="29794">MSDGSVRTGRLAGIRVVSLAGTLPGPVAARRLTREGADVVRVEGPGGDILRAVAPALVDDLTRDQETLQLNLKDAAGQDRLAELLDGAHVLLTSSRPAALARLGLTPESVAQRWPRLAWVAIVGATGDRAEEAGHDLTYQAEAGLLASGTELPRVLLADLSCAERVVTEVVLSLREVELHGTGGYAEVGLIESARDLGEPLRHGLTGPGGVLGGGSPSYNIYPARSGRVALAALEPHFWTRTQELLDVEGTHEALAEAFLERDAQEWEAWGAEHDVPVVAVR</sequence>
<dbReference type="Gene3D" id="3.30.1540.10">
    <property type="entry name" value="formyl-coa transferase, domain 3"/>
    <property type="match status" value="1"/>
</dbReference>
<dbReference type="PANTHER" id="PTHR48228">
    <property type="entry name" value="SUCCINYL-COA--D-CITRAMALATE COA-TRANSFERASE"/>
    <property type="match status" value="1"/>
</dbReference>
<name>A0ABY4YVD5_9MICO</name>
<dbReference type="InterPro" id="IPR023606">
    <property type="entry name" value="CoA-Trfase_III_dom_1_sf"/>
</dbReference>
<keyword evidence="1" id="KW-0808">Transferase</keyword>
<keyword evidence="2" id="KW-1185">Reference proteome</keyword>
<dbReference type="InterPro" id="IPR044855">
    <property type="entry name" value="CoA-Trfase_III_dom3_sf"/>
</dbReference>
<protein>
    <submittedName>
        <fullName evidence="1">CoA transferase</fullName>
    </submittedName>
</protein>
<evidence type="ECO:0000313" key="2">
    <source>
        <dbReference type="Proteomes" id="UP001056455"/>
    </source>
</evidence>
<reference evidence="1" key="1">
    <citation type="submission" date="2022-06" db="EMBL/GenBank/DDBJ databases">
        <title>Ornithinimicrobium HY1793.</title>
        <authorList>
            <person name="Huang Y."/>
        </authorList>
    </citation>
    <scope>NUCLEOTIDE SEQUENCE</scope>
    <source>
        <strain evidence="1">HY1793</strain>
    </source>
</reference>
<proteinExistence type="predicted"/>
<dbReference type="Gene3D" id="3.40.50.10540">
    <property type="entry name" value="Crotonobetainyl-coa:carnitine coa-transferase, domain 1"/>
    <property type="match status" value="1"/>
</dbReference>
<organism evidence="1 2">
    <name type="scientific">Ornithinimicrobium faecis</name>
    <dbReference type="NCBI Taxonomy" id="2934158"/>
    <lineage>
        <taxon>Bacteria</taxon>
        <taxon>Bacillati</taxon>
        <taxon>Actinomycetota</taxon>
        <taxon>Actinomycetes</taxon>
        <taxon>Micrococcales</taxon>
        <taxon>Ornithinimicrobiaceae</taxon>
        <taxon>Ornithinimicrobium</taxon>
    </lineage>
</organism>
<dbReference type="PANTHER" id="PTHR48228:SF5">
    <property type="entry name" value="ALPHA-METHYLACYL-COA RACEMASE"/>
    <property type="match status" value="1"/>
</dbReference>
<evidence type="ECO:0000313" key="1">
    <source>
        <dbReference type="EMBL" id="USQ80601.1"/>
    </source>
</evidence>
<gene>
    <name evidence="1" type="ORF">NF556_02755</name>
</gene>
<dbReference type="InterPro" id="IPR050509">
    <property type="entry name" value="CoA-transferase_III"/>
</dbReference>
<dbReference type="SUPFAM" id="SSF89796">
    <property type="entry name" value="CoA-transferase family III (CaiB/BaiF)"/>
    <property type="match status" value="1"/>
</dbReference>
<dbReference type="Pfam" id="PF02515">
    <property type="entry name" value="CoA_transf_3"/>
    <property type="match status" value="1"/>
</dbReference>